<sequence>MNAVLSPSFFAAAFCSAVSFAGNAQALIGATLLHRFRKREKKCQDAVSHDPRAWPEVTLLKPLHGDEPLLRHALETLFTQDYPHFQIVFGLHSEDDTARPVVESLCAQYPHVPTDIVINATEHGPNRKVGNLMNMYGHARHNIIVISDSDIHCDTTYLKHVVASFDDPKTGLVTTLYAGRPGNNTVVQQIGSCQINHNFLPGVMMSRLLGRQDCLGATMALRRETLSAIGGLEALVDHVADDAQLGRLIRKHGYDISIAPTLTHTTVAETSLRDLLLHELRWGRTVKNEEPVGYGLSSIQLPLFWALAAVMFQPKSRWTWFLFLLSWCIRAIGSRTVDRATQTPLPTSIPLLPLRDWLSAGVMLASARGSRVAWRGRTVHIAKRKRTDN</sequence>
<dbReference type="Proteomes" id="UP000677812">
    <property type="component" value="Unassembled WGS sequence"/>
</dbReference>
<name>A0ABS5E3P9_9PROT</name>
<evidence type="ECO:0000256" key="2">
    <source>
        <dbReference type="ARBA" id="ARBA00004760"/>
    </source>
</evidence>
<dbReference type="PANTHER" id="PTHR12726:SF0">
    <property type="entry name" value="CERAMIDE GLUCOSYLTRANSFERASE"/>
    <property type="match status" value="1"/>
</dbReference>
<evidence type="ECO:0000256" key="6">
    <source>
        <dbReference type="ARBA" id="ARBA00022692"/>
    </source>
</evidence>
<evidence type="ECO:0000256" key="1">
    <source>
        <dbReference type="ARBA" id="ARBA00004141"/>
    </source>
</evidence>
<reference evidence="10 11" key="1">
    <citation type="submission" date="2021-04" db="EMBL/GenBank/DDBJ databases">
        <title>The complete genome sequence of Neokomagataea sp. TBRC 2177.</title>
        <authorList>
            <person name="Charoenyingcharoen P."/>
            <person name="Yukphan P."/>
        </authorList>
    </citation>
    <scope>NUCLEOTIDE SEQUENCE [LARGE SCALE GENOMIC DNA]</scope>
    <source>
        <strain evidence="10 11">TBRC 2177</strain>
    </source>
</reference>
<dbReference type="Pfam" id="PF13506">
    <property type="entry name" value="Glyco_transf_21"/>
    <property type="match status" value="1"/>
</dbReference>
<dbReference type="CDD" id="cd02520">
    <property type="entry name" value="Glucosylceramide_synthase"/>
    <property type="match status" value="1"/>
</dbReference>
<dbReference type="EMBL" id="JAGRQH010000001">
    <property type="protein sequence ID" value="MBR0558532.1"/>
    <property type="molecule type" value="Genomic_DNA"/>
</dbReference>
<keyword evidence="4" id="KW-0328">Glycosyltransferase</keyword>
<evidence type="ECO:0000313" key="10">
    <source>
        <dbReference type="EMBL" id="MBR0558532.1"/>
    </source>
</evidence>
<organism evidence="10 11">
    <name type="scientific">Neokomagataea anthophila</name>
    <dbReference type="NCBI Taxonomy" id="2826925"/>
    <lineage>
        <taxon>Bacteria</taxon>
        <taxon>Pseudomonadati</taxon>
        <taxon>Pseudomonadota</taxon>
        <taxon>Alphaproteobacteria</taxon>
        <taxon>Acetobacterales</taxon>
        <taxon>Acetobacteraceae</taxon>
        <taxon>Neokomagataea</taxon>
    </lineage>
</organism>
<feature type="signal peptide" evidence="9">
    <location>
        <begin position="1"/>
        <end position="26"/>
    </location>
</feature>
<keyword evidence="6" id="KW-0812">Transmembrane</keyword>
<dbReference type="InterPro" id="IPR017835">
    <property type="entry name" value="Hopen-assoc_HpnI"/>
</dbReference>
<evidence type="ECO:0000256" key="5">
    <source>
        <dbReference type="ARBA" id="ARBA00022679"/>
    </source>
</evidence>
<comment type="caution">
    <text evidence="10">The sequence shown here is derived from an EMBL/GenBank/DDBJ whole genome shotgun (WGS) entry which is preliminary data.</text>
</comment>
<evidence type="ECO:0000256" key="8">
    <source>
        <dbReference type="ARBA" id="ARBA00023136"/>
    </source>
</evidence>
<evidence type="ECO:0000256" key="4">
    <source>
        <dbReference type="ARBA" id="ARBA00022676"/>
    </source>
</evidence>
<protein>
    <submittedName>
        <fullName evidence="10">Bacteriohopanetetrol glucosamine biosynthesis glycosyltransferase HpnI</fullName>
    </submittedName>
</protein>
<dbReference type="Gene3D" id="3.90.550.10">
    <property type="entry name" value="Spore Coat Polysaccharide Biosynthesis Protein SpsA, Chain A"/>
    <property type="match status" value="1"/>
</dbReference>
<dbReference type="InterPro" id="IPR025993">
    <property type="entry name" value="Ceramide_glucosylTrfase"/>
</dbReference>
<keyword evidence="11" id="KW-1185">Reference proteome</keyword>
<feature type="chain" id="PRO_5046503616" evidence="9">
    <location>
        <begin position="27"/>
        <end position="389"/>
    </location>
</feature>
<evidence type="ECO:0000313" key="11">
    <source>
        <dbReference type="Proteomes" id="UP000677812"/>
    </source>
</evidence>
<proteinExistence type="predicted"/>
<keyword evidence="9" id="KW-0732">Signal</keyword>
<evidence type="ECO:0000256" key="9">
    <source>
        <dbReference type="SAM" id="SignalP"/>
    </source>
</evidence>
<dbReference type="NCBIfam" id="TIGR03472">
    <property type="entry name" value="HpnI"/>
    <property type="match status" value="1"/>
</dbReference>
<gene>
    <name evidence="10" type="primary">hpnI</name>
    <name evidence="10" type="ORF">KB213_00455</name>
</gene>
<comment type="subcellular location">
    <subcellularLocation>
        <location evidence="1">Membrane</location>
        <topology evidence="1">Multi-pass membrane protein</topology>
    </subcellularLocation>
</comment>
<comment type="pathway">
    <text evidence="3">Sphingolipid metabolism.</text>
</comment>
<evidence type="ECO:0000256" key="7">
    <source>
        <dbReference type="ARBA" id="ARBA00022989"/>
    </source>
</evidence>
<dbReference type="SUPFAM" id="SSF53448">
    <property type="entry name" value="Nucleotide-diphospho-sugar transferases"/>
    <property type="match status" value="1"/>
</dbReference>
<keyword evidence="8" id="KW-0472">Membrane</keyword>
<accession>A0ABS5E3P9</accession>
<keyword evidence="7" id="KW-1133">Transmembrane helix</keyword>
<dbReference type="PANTHER" id="PTHR12726">
    <property type="entry name" value="CERAMIDE GLUCOSYLTRANSFERASE"/>
    <property type="match status" value="1"/>
</dbReference>
<keyword evidence="5" id="KW-0808">Transferase</keyword>
<dbReference type="InterPro" id="IPR029044">
    <property type="entry name" value="Nucleotide-diphossugar_trans"/>
</dbReference>
<evidence type="ECO:0000256" key="3">
    <source>
        <dbReference type="ARBA" id="ARBA00004991"/>
    </source>
</evidence>
<comment type="pathway">
    <text evidence="2">Lipid metabolism; sphingolipid metabolism.</text>
</comment>